<feature type="transmembrane region" description="Helical" evidence="8">
    <location>
        <begin position="47"/>
        <end position="69"/>
    </location>
</feature>
<feature type="transmembrane region" description="Helical" evidence="8">
    <location>
        <begin position="7"/>
        <end position="27"/>
    </location>
</feature>
<dbReference type="Pfam" id="PF02028">
    <property type="entry name" value="BCCT"/>
    <property type="match status" value="1"/>
</dbReference>
<evidence type="ECO:0000313" key="10">
    <source>
        <dbReference type="Proteomes" id="UP001317963"/>
    </source>
</evidence>
<feature type="transmembrane region" description="Helical" evidence="8">
    <location>
        <begin position="257"/>
        <end position="281"/>
    </location>
</feature>
<dbReference type="PANTHER" id="PTHR30047:SF7">
    <property type="entry name" value="HIGH-AFFINITY CHOLINE TRANSPORT PROTEIN"/>
    <property type="match status" value="1"/>
</dbReference>
<keyword evidence="4" id="KW-1003">Cell membrane</keyword>
<evidence type="ECO:0000313" key="9">
    <source>
        <dbReference type="EMBL" id="UZP74171.1"/>
    </source>
</evidence>
<comment type="subcellular location">
    <subcellularLocation>
        <location evidence="1">Cell membrane</location>
        <topology evidence="1">Multi-pass membrane protein</topology>
    </subcellularLocation>
</comment>
<evidence type="ECO:0000256" key="8">
    <source>
        <dbReference type="SAM" id="Phobius"/>
    </source>
</evidence>
<dbReference type="NCBIfam" id="TIGR00842">
    <property type="entry name" value="bcct"/>
    <property type="match status" value="1"/>
</dbReference>
<proteinExistence type="inferred from homology"/>
<dbReference type="PROSITE" id="PS01303">
    <property type="entry name" value="BCCT"/>
    <property type="match status" value="1"/>
</dbReference>
<sequence>MAPAVDRVNFVLTLFVMLGLAVPLLLFPEASSLALQTSYDWIAETFGWLYILTAISAFGSVIFIAFGPYAKVTLGKEAPEFSTASWGAMLFAAGIGAGMMYWSAIEWSFYVDAPPFGAAPRSAEAYVWASSFGLHHWGIVAWSFYCLPTLAIAYPFYARGVPKLKYSISASHFIKGGESSIGARLMDSFFMIALVGGIGSSLGFSTPLIAALLSRLTGIPTSFGMELAVVAVCVAMFGTSVWLGLTRGIKRLSDFNMVLGFVLLAAVLLASDTVFLLRMAINSIGHTLQNTVGMMFWTDPINNTGFIEDWTIFYWAWWLAYGPFIGIFVTRISKGRTLREVVLGMLGMGSLGVWLFYLIVGNHSLGLQLRGEVDVLAVLAESGGNQAIIAGLDALPFAAVFVVAFILLTSIFTATSYDSASYVLAASASKSMKPSEDPPRWHRVFWAVAIAILPIALMYAGGLKEAQTVVLVVSLPLVFTFWLSGISLLRSLKEDAPEG</sequence>
<evidence type="ECO:0000256" key="5">
    <source>
        <dbReference type="ARBA" id="ARBA00022692"/>
    </source>
</evidence>
<dbReference type="Proteomes" id="UP001317963">
    <property type="component" value="Chromosome"/>
</dbReference>
<feature type="transmembrane region" description="Helical" evidence="8">
    <location>
        <begin position="81"/>
        <end position="102"/>
    </location>
</feature>
<dbReference type="RefSeq" id="WP_279242978.1">
    <property type="nucleotide sequence ID" value="NZ_CP036501.1"/>
</dbReference>
<feature type="transmembrane region" description="Helical" evidence="8">
    <location>
        <begin position="444"/>
        <end position="462"/>
    </location>
</feature>
<feature type="transmembrane region" description="Helical" evidence="8">
    <location>
        <begin position="341"/>
        <end position="360"/>
    </location>
</feature>
<feature type="transmembrane region" description="Helical" evidence="8">
    <location>
        <begin position="397"/>
        <end position="424"/>
    </location>
</feature>
<evidence type="ECO:0000256" key="6">
    <source>
        <dbReference type="ARBA" id="ARBA00022989"/>
    </source>
</evidence>
<feature type="transmembrane region" description="Helical" evidence="8">
    <location>
        <begin position="137"/>
        <end position="157"/>
    </location>
</feature>
<keyword evidence="7 8" id="KW-0472">Membrane</keyword>
<protein>
    <submittedName>
        <fullName evidence="9">BCCT family transporter</fullName>
    </submittedName>
</protein>
<evidence type="ECO:0000256" key="2">
    <source>
        <dbReference type="ARBA" id="ARBA00005658"/>
    </source>
</evidence>
<feature type="transmembrane region" description="Helical" evidence="8">
    <location>
        <begin position="468"/>
        <end position="489"/>
    </location>
</feature>
<keyword evidence="3" id="KW-0813">Transport</keyword>
<feature type="transmembrane region" description="Helical" evidence="8">
    <location>
        <begin position="225"/>
        <end position="245"/>
    </location>
</feature>
<reference evidence="9 10" key="1">
    <citation type="submission" date="2019-02" db="EMBL/GenBank/DDBJ databases">
        <title>Halieaceae_genomes.</title>
        <authorList>
            <person name="Li S.-H."/>
        </authorList>
    </citation>
    <scope>NUCLEOTIDE SEQUENCE [LARGE SCALE GENOMIC DNA]</scope>
    <source>
        <strain evidence="9 10">JH123</strain>
    </source>
</reference>
<evidence type="ECO:0000256" key="4">
    <source>
        <dbReference type="ARBA" id="ARBA00022475"/>
    </source>
</evidence>
<dbReference type="InterPro" id="IPR018093">
    <property type="entry name" value="BCCT_CS"/>
</dbReference>
<gene>
    <name evidence="9" type="ORF">E0F26_05175</name>
</gene>
<keyword evidence="10" id="KW-1185">Reference proteome</keyword>
<accession>A0ABY6Q659</accession>
<organism evidence="9 10">
    <name type="scientific">Candidatus Paraluminiphilus aquimaris</name>
    <dbReference type="NCBI Taxonomy" id="2518994"/>
    <lineage>
        <taxon>Bacteria</taxon>
        <taxon>Pseudomonadati</taxon>
        <taxon>Pseudomonadota</taxon>
        <taxon>Gammaproteobacteria</taxon>
        <taxon>Cellvibrionales</taxon>
        <taxon>Halieaceae</taxon>
        <taxon>Candidatus Paraluminiphilus</taxon>
    </lineage>
</organism>
<evidence type="ECO:0000256" key="3">
    <source>
        <dbReference type="ARBA" id="ARBA00022448"/>
    </source>
</evidence>
<feature type="transmembrane region" description="Helical" evidence="8">
    <location>
        <begin position="312"/>
        <end position="329"/>
    </location>
</feature>
<evidence type="ECO:0000256" key="7">
    <source>
        <dbReference type="ARBA" id="ARBA00023136"/>
    </source>
</evidence>
<feature type="transmembrane region" description="Helical" evidence="8">
    <location>
        <begin position="189"/>
        <end position="213"/>
    </location>
</feature>
<dbReference type="InterPro" id="IPR000060">
    <property type="entry name" value="BCCT_transptr"/>
</dbReference>
<dbReference type="EMBL" id="CP036501">
    <property type="protein sequence ID" value="UZP74171.1"/>
    <property type="molecule type" value="Genomic_DNA"/>
</dbReference>
<name>A0ABY6Q659_9GAMM</name>
<evidence type="ECO:0000256" key="1">
    <source>
        <dbReference type="ARBA" id="ARBA00004651"/>
    </source>
</evidence>
<dbReference type="PANTHER" id="PTHR30047">
    <property type="entry name" value="HIGH-AFFINITY CHOLINE TRANSPORT PROTEIN-RELATED"/>
    <property type="match status" value="1"/>
</dbReference>
<keyword evidence="6 8" id="KW-1133">Transmembrane helix</keyword>
<comment type="similarity">
    <text evidence="2">Belongs to the BCCT transporter (TC 2.A.15) family.</text>
</comment>
<keyword evidence="5 8" id="KW-0812">Transmembrane</keyword>